<protein>
    <recommendedName>
        <fullName evidence="10">Calcium-dependent protein kinase</fullName>
    </recommendedName>
</protein>
<dbReference type="SUPFAM" id="SSF47473">
    <property type="entry name" value="EF-hand"/>
    <property type="match status" value="1"/>
</dbReference>
<gene>
    <name evidence="8" type="ORF">HPP92_005833</name>
</gene>
<name>A0A835RNF3_VANPL</name>
<evidence type="ECO:0000256" key="2">
    <source>
        <dbReference type="ARBA" id="ARBA00022679"/>
    </source>
</evidence>
<evidence type="ECO:0008006" key="10">
    <source>
        <dbReference type="Google" id="ProtNLM"/>
    </source>
</evidence>
<dbReference type="Gene3D" id="3.30.200.20">
    <property type="entry name" value="Phosphorylase Kinase, domain 1"/>
    <property type="match status" value="1"/>
</dbReference>
<evidence type="ECO:0000256" key="3">
    <source>
        <dbReference type="ARBA" id="ARBA00022741"/>
    </source>
</evidence>
<dbReference type="InterPro" id="IPR002048">
    <property type="entry name" value="EF_hand_dom"/>
</dbReference>
<dbReference type="PANTHER" id="PTHR24349">
    <property type="entry name" value="SERINE/THREONINE-PROTEIN KINASE"/>
    <property type="match status" value="1"/>
</dbReference>
<dbReference type="Pfam" id="PF00069">
    <property type="entry name" value="Pkinase"/>
    <property type="match status" value="1"/>
</dbReference>
<dbReference type="SUPFAM" id="SSF56112">
    <property type="entry name" value="Protein kinase-like (PK-like)"/>
    <property type="match status" value="1"/>
</dbReference>
<dbReference type="InterPro" id="IPR011009">
    <property type="entry name" value="Kinase-like_dom_sf"/>
</dbReference>
<dbReference type="InterPro" id="IPR011992">
    <property type="entry name" value="EF-hand-dom_pair"/>
</dbReference>
<proteinExistence type="predicted"/>
<dbReference type="Gene3D" id="1.10.510.10">
    <property type="entry name" value="Transferase(Phosphotransferase) domain 1"/>
    <property type="match status" value="1"/>
</dbReference>
<dbReference type="OrthoDB" id="40902at2759"/>
<keyword evidence="4" id="KW-0418">Kinase</keyword>
<evidence type="ECO:0000259" key="6">
    <source>
        <dbReference type="PROSITE" id="PS50011"/>
    </source>
</evidence>
<evidence type="ECO:0000259" key="7">
    <source>
        <dbReference type="PROSITE" id="PS50222"/>
    </source>
</evidence>
<evidence type="ECO:0000313" key="8">
    <source>
        <dbReference type="EMBL" id="KAG0494839.1"/>
    </source>
</evidence>
<feature type="domain" description="Protein kinase" evidence="6">
    <location>
        <begin position="1"/>
        <end position="193"/>
    </location>
</feature>
<keyword evidence="5" id="KW-0067">ATP-binding</keyword>
<dbReference type="PROSITE" id="PS50011">
    <property type="entry name" value="PROTEIN_KINASE_DOM"/>
    <property type="match status" value="1"/>
</dbReference>
<reference evidence="8 9" key="1">
    <citation type="journal article" date="2020" name="Nat. Food">
        <title>A phased Vanilla planifolia genome enables genetic improvement of flavour and production.</title>
        <authorList>
            <person name="Hasing T."/>
            <person name="Tang H."/>
            <person name="Brym M."/>
            <person name="Khazi F."/>
            <person name="Huang T."/>
            <person name="Chambers A.H."/>
        </authorList>
    </citation>
    <scope>NUCLEOTIDE SEQUENCE [LARGE SCALE GENOMIC DNA]</scope>
    <source>
        <tissue evidence="8">Leaf</tissue>
    </source>
</reference>
<dbReference type="PROSITE" id="PS50222">
    <property type="entry name" value="EF_HAND_2"/>
    <property type="match status" value="1"/>
</dbReference>
<keyword evidence="2" id="KW-0808">Transferase</keyword>
<comment type="caution">
    <text evidence="8">The sequence shown here is derived from an EMBL/GenBank/DDBJ whole genome shotgun (WGS) entry which is preliminary data.</text>
</comment>
<dbReference type="EMBL" id="JADCNM010000002">
    <property type="protein sequence ID" value="KAG0494839.1"/>
    <property type="molecule type" value="Genomic_DNA"/>
</dbReference>
<evidence type="ECO:0000313" key="9">
    <source>
        <dbReference type="Proteomes" id="UP000639772"/>
    </source>
</evidence>
<keyword evidence="3" id="KW-0547">Nucleotide-binding</keyword>
<feature type="domain" description="EF-hand" evidence="7">
    <location>
        <begin position="257"/>
        <end position="292"/>
    </location>
</feature>
<evidence type="ECO:0000256" key="5">
    <source>
        <dbReference type="ARBA" id="ARBA00022840"/>
    </source>
</evidence>
<dbReference type="InterPro" id="IPR050205">
    <property type="entry name" value="CDPK_Ser/Thr_kinases"/>
</dbReference>
<evidence type="ECO:0000256" key="1">
    <source>
        <dbReference type="ARBA" id="ARBA00022527"/>
    </source>
</evidence>
<dbReference type="GO" id="GO:0005524">
    <property type="term" value="F:ATP binding"/>
    <property type="evidence" value="ECO:0007669"/>
    <property type="project" value="UniProtKB-KW"/>
</dbReference>
<dbReference type="GO" id="GO:0005509">
    <property type="term" value="F:calcium ion binding"/>
    <property type="evidence" value="ECO:0007669"/>
    <property type="project" value="InterPro"/>
</dbReference>
<accession>A0A835RNF3</accession>
<evidence type="ECO:0000256" key="4">
    <source>
        <dbReference type="ARBA" id="ARBA00022777"/>
    </source>
</evidence>
<dbReference type="SMART" id="SM00220">
    <property type="entry name" value="S_TKc"/>
    <property type="match status" value="1"/>
</dbReference>
<sequence length="300" mass="34510">MLRTAVDGEDGRREVDIMRNMPHPNVVNPKHTYEDDNAVHLVMEPVRGVNDRIVGEDITLRGRPLLSQRPSSRLQVCHKHGVMHRDLSLRILFTITKETAASKLLILASLFSPGQCFTRLFGSPYYMALEVLKRNYGPEIDVWSAGVMLYILLCGVPPFWAVSESAKDLVKKMLDPDSKRRLSAQQVLDRSSLATECQESTQQIWVRLFEPDFNTVMNKFKNRPQGKIPIHGNARLMLMVMELWSMENLLYLFTQEGNDEHLREAFAYLIKNHSGYIEIEELSNTLQDDLGPNHEEVYQR</sequence>
<keyword evidence="1" id="KW-0723">Serine/threonine-protein kinase</keyword>
<dbReference type="AlphaFoldDB" id="A0A835RNF3"/>
<dbReference type="Proteomes" id="UP000639772">
    <property type="component" value="Unassembled WGS sequence"/>
</dbReference>
<dbReference type="GO" id="GO:0004674">
    <property type="term" value="F:protein serine/threonine kinase activity"/>
    <property type="evidence" value="ECO:0007669"/>
    <property type="project" value="UniProtKB-KW"/>
</dbReference>
<organism evidence="8 9">
    <name type="scientific">Vanilla planifolia</name>
    <name type="common">Vanilla</name>
    <dbReference type="NCBI Taxonomy" id="51239"/>
    <lineage>
        <taxon>Eukaryota</taxon>
        <taxon>Viridiplantae</taxon>
        <taxon>Streptophyta</taxon>
        <taxon>Embryophyta</taxon>
        <taxon>Tracheophyta</taxon>
        <taxon>Spermatophyta</taxon>
        <taxon>Magnoliopsida</taxon>
        <taxon>Liliopsida</taxon>
        <taxon>Asparagales</taxon>
        <taxon>Orchidaceae</taxon>
        <taxon>Vanilloideae</taxon>
        <taxon>Vanilleae</taxon>
        <taxon>Vanilla</taxon>
    </lineage>
</organism>
<dbReference type="InterPro" id="IPR000719">
    <property type="entry name" value="Prot_kinase_dom"/>
</dbReference>